<keyword evidence="5" id="KW-0411">Iron-sulfur</keyword>
<keyword evidence="6 8" id="KW-0456">Lyase</keyword>
<evidence type="ECO:0000256" key="4">
    <source>
        <dbReference type="ARBA" id="ARBA00023004"/>
    </source>
</evidence>
<dbReference type="GO" id="GO:0051539">
    <property type="term" value="F:4 iron, 4 sulfur cluster binding"/>
    <property type="evidence" value="ECO:0007669"/>
    <property type="project" value="UniProtKB-KW"/>
</dbReference>
<keyword evidence="3" id="KW-0479">Metal-binding</keyword>
<reference evidence="9" key="1">
    <citation type="journal article" date="2006" name="Proc. Natl. Acad. Sci. U.S.A.">
        <title>The complete genome of Rhodococcus sp. RHA1 provides insights into a catabolic powerhouse.</title>
        <authorList>
            <person name="McLeod M.P."/>
            <person name="Warren R.L."/>
            <person name="Hsiao W.W.L."/>
            <person name="Araki N."/>
            <person name="Myhre M."/>
            <person name="Fernandes C."/>
            <person name="Miyazawa D."/>
            <person name="Wong W."/>
            <person name="Lillquist A.L."/>
            <person name="Wang D."/>
            <person name="Dosanjh M."/>
            <person name="Hara H."/>
            <person name="Petrescu A."/>
            <person name="Morin R.D."/>
            <person name="Yang G."/>
            <person name="Stott J.M."/>
            <person name="Schein J.E."/>
            <person name="Shin H."/>
            <person name="Smailus D."/>
            <person name="Siddiqui A.S."/>
            <person name="Marra M.A."/>
            <person name="Jones S.J.M."/>
            <person name="Holt R."/>
            <person name="Brinkman F.S.L."/>
            <person name="Miyauchi K."/>
            <person name="Fukuda M."/>
            <person name="Davies J.E."/>
            <person name="Mohn W.W."/>
            <person name="Eltis L.D."/>
        </authorList>
    </citation>
    <scope>NUCLEOTIDE SEQUENCE [LARGE SCALE GENOMIC DNA]</scope>
    <source>
        <strain evidence="9">RHA1</strain>
    </source>
</reference>
<keyword evidence="2" id="KW-0004">4Fe-4S</keyword>
<dbReference type="RefSeq" id="WP_011599549.1">
    <property type="nucleotide sequence ID" value="NC_008269.1"/>
</dbReference>
<evidence type="ECO:0000256" key="5">
    <source>
        <dbReference type="ARBA" id="ARBA00023014"/>
    </source>
</evidence>
<keyword evidence="4" id="KW-0408">Iron</keyword>
<dbReference type="PATRIC" id="fig|101510.16.peg.8152"/>
<dbReference type="Pfam" id="PF05681">
    <property type="entry name" value="Fumerase"/>
    <property type="match status" value="1"/>
</dbReference>
<dbReference type="AlphaFoldDB" id="Q0RXW8"/>
<dbReference type="KEGG" id="rha:RHA1_ro08824"/>
<dbReference type="Proteomes" id="UP000008710">
    <property type="component" value="Plasmid pRHL1"/>
</dbReference>
<comment type="similarity">
    <text evidence="1">Belongs to the class-I fumarase family.</text>
</comment>
<dbReference type="NCBIfam" id="TIGR00722">
    <property type="entry name" value="ttdA_fumA_fumB"/>
    <property type="match status" value="1"/>
</dbReference>
<evidence type="ECO:0000313" key="9">
    <source>
        <dbReference type="Proteomes" id="UP000008710"/>
    </source>
</evidence>
<keyword evidence="8" id="KW-0614">Plasmid</keyword>
<accession>Q0RXW8</accession>
<evidence type="ECO:0000256" key="6">
    <source>
        <dbReference type="ARBA" id="ARBA00023239"/>
    </source>
</evidence>
<dbReference type="EC" id="4.2.1.2" evidence="8"/>
<proteinExistence type="inferred from homology"/>
<dbReference type="InterPro" id="IPR004646">
    <property type="entry name" value="Fe-S_hydro-lyase_TtdA-typ_cat"/>
</dbReference>
<dbReference type="EMBL" id="CP000432">
    <property type="protein sequence ID" value="ABG99868.1"/>
    <property type="molecule type" value="Genomic_DNA"/>
</dbReference>
<dbReference type="PANTHER" id="PTHR30389">
    <property type="entry name" value="FUMARATE HYDRATASE-RELATED"/>
    <property type="match status" value="1"/>
</dbReference>
<dbReference type="InterPro" id="IPR051208">
    <property type="entry name" value="Class-I_Fumarase/Tartrate_DH"/>
</dbReference>
<geneLocation type="plasmid" evidence="8 9">
    <name>pRHL1</name>
</geneLocation>
<protein>
    <submittedName>
        <fullName evidence="8">Fumarate hydratase, class I</fullName>
        <ecNumber evidence="8">4.2.1.2</ecNumber>
    </submittedName>
</protein>
<dbReference type="PANTHER" id="PTHR30389:SF17">
    <property type="entry name" value="L(+)-TARTRATE DEHYDRATASE SUBUNIT ALPHA-RELATED"/>
    <property type="match status" value="1"/>
</dbReference>
<feature type="domain" description="Fe-S hydro-lyase tartrate dehydratase alpha-type catalytic" evidence="7">
    <location>
        <begin position="20"/>
        <end position="288"/>
    </location>
</feature>
<name>Q0RXW8_RHOJR</name>
<dbReference type="HOGENOM" id="CLU_041245_0_0_11"/>
<evidence type="ECO:0000256" key="3">
    <source>
        <dbReference type="ARBA" id="ARBA00022723"/>
    </source>
</evidence>
<dbReference type="NCBIfam" id="NF004885">
    <property type="entry name" value="PRK06246.1"/>
    <property type="match status" value="1"/>
</dbReference>
<organism evidence="8 9">
    <name type="scientific">Rhodococcus jostii (strain RHA1)</name>
    <dbReference type="NCBI Taxonomy" id="101510"/>
    <lineage>
        <taxon>Bacteria</taxon>
        <taxon>Bacillati</taxon>
        <taxon>Actinomycetota</taxon>
        <taxon>Actinomycetes</taxon>
        <taxon>Mycobacteriales</taxon>
        <taxon>Nocardiaceae</taxon>
        <taxon>Rhodococcus</taxon>
    </lineage>
</organism>
<evidence type="ECO:0000259" key="7">
    <source>
        <dbReference type="Pfam" id="PF05681"/>
    </source>
</evidence>
<evidence type="ECO:0000313" key="8">
    <source>
        <dbReference type="EMBL" id="ABG99868.1"/>
    </source>
</evidence>
<sequence>MQPRTMVELAPESLYRDLTELSAHLYKKALTDLPPDVRSAVHRVAEQEVAGARRRLDVMVNSIDISDRTGIIVCQDTGICVFFVRLGTEFPVNGAKLINALRNGVALATKQHDLRSSIVHPITRENRQDNTGVGIPDVHVEFVDGSDELEILLVPKGSGSENMSYLKMLSPSEGITGVKRFVLDSVIDAGPRPCPPTVVGVGIGGTADLCAALAKKAILRPVGEPHPEPEIAAIEKQLLAAINETGIGPQGLGGNVTSFAVHVEYSATHISMNPVAVNIQCWRGERASATISTDGAVSYGY</sequence>
<dbReference type="GO" id="GO:0004333">
    <property type="term" value="F:fumarate hydratase activity"/>
    <property type="evidence" value="ECO:0007669"/>
    <property type="project" value="UniProtKB-EC"/>
</dbReference>
<evidence type="ECO:0000256" key="2">
    <source>
        <dbReference type="ARBA" id="ARBA00022485"/>
    </source>
</evidence>
<dbReference type="GO" id="GO:0046872">
    <property type="term" value="F:metal ion binding"/>
    <property type="evidence" value="ECO:0007669"/>
    <property type="project" value="UniProtKB-KW"/>
</dbReference>
<gene>
    <name evidence="8" type="ordered locus">RHA1_ro08824</name>
</gene>
<evidence type="ECO:0000256" key="1">
    <source>
        <dbReference type="ARBA" id="ARBA00008876"/>
    </source>
</evidence>